<reference evidence="2" key="1">
    <citation type="submission" date="2022-12" db="EMBL/GenBank/DDBJ databases">
        <title>Chromosome-level genome assembly of the bean flower thrips Megalurothrips usitatus.</title>
        <authorList>
            <person name="Ma L."/>
            <person name="Liu Q."/>
            <person name="Li H."/>
            <person name="Cai W."/>
        </authorList>
    </citation>
    <scope>NUCLEOTIDE SEQUENCE</scope>
    <source>
        <strain evidence="2">Cailab_2022a</strain>
    </source>
</reference>
<accession>A0AAV7XBZ9</accession>
<feature type="compositionally biased region" description="Polar residues" evidence="1">
    <location>
        <begin position="67"/>
        <end position="77"/>
    </location>
</feature>
<keyword evidence="3" id="KW-1185">Reference proteome</keyword>
<organism evidence="2 3">
    <name type="scientific">Megalurothrips usitatus</name>
    <name type="common">bean blossom thrips</name>
    <dbReference type="NCBI Taxonomy" id="439358"/>
    <lineage>
        <taxon>Eukaryota</taxon>
        <taxon>Metazoa</taxon>
        <taxon>Ecdysozoa</taxon>
        <taxon>Arthropoda</taxon>
        <taxon>Hexapoda</taxon>
        <taxon>Insecta</taxon>
        <taxon>Pterygota</taxon>
        <taxon>Neoptera</taxon>
        <taxon>Paraneoptera</taxon>
        <taxon>Thysanoptera</taxon>
        <taxon>Terebrantia</taxon>
        <taxon>Thripoidea</taxon>
        <taxon>Thripidae</taxon>
        <taxon>Megalurothrips</taxon>
    </lineage>
</organism>
<feature type="compositionally biased region" description="Polar residues" evidence="1">
    <location>
        <begin position="108"/>
        <end position="136"/>
    </location>
</feature>
<proteinExistence type="predicted"/>
<comment type="caution">
    <text evidence="2">The sequence shown here is derived from an EMBL/GenBank/DDBJ whole genome shotgun (WGS) entry which is preliminary data.</text>
</comment>
<evidence type="ECO:0000313" key="2">
    <source>
        <dbReference type="EMBL" id="KAJ1522688.1"/>
    </source>
</evidence>
<dbReference type="Proteomes" id="UP001075354">
    <property type="component" value="Chromosome 11"/>
</dbReference>
<feature type="compositionally biased region" description="Acidic residues" evidence="1">
    <location>
        <begin position="137"/>
        <end position="148"/>
    </location>
</feature>
<dbReference type="EMBL" id="JAPTSV010000011">
    <property type="protein sequence ID" value="KAJ1522688.1"/>
    <property type="molecule type" value="Genomic_DNA"/>
</dbReference>
<evidence type="ECO:0000313" key="3">
    <source>
        <dbReference type="Proteomes" id="UP001075354"/>
    </source>
</evidence>
<protein>
    <submittedName>
        <fullName evidence="2">Uncharacterized protein</fullName>
    </submittedName>
</protein>
<name>A0AAV7XBZ9_9NEOP</name>
<sequence length="148" mass="15835">MDKDKSVESVVSESLACIIRRSLNAPFRSECHLLLGVSSSTDVQDAICRLLNGNQSKKTVDSPPRLPQNQSSKSSDIPDNFHSDEQDHNDCDLAIGTSGQEIVGSCPASDNNTHSSSSPTLCNIQSKSGTVASADNPSDEETQLDWDA</sequence>
<dbReference type="AlphaFoldDB" id="A0AAV7XBZ9"/>
<gene>
    <name evidence="2" type="ORF">ONE63_001850</name>
</gene>
<feature type="region of interest" description="Disordered" evidence="1">
    <location>
        <begin position="53"/>
        <end position="148"/>
    </location>
</feature>
<evidence type="ECO:0000256" key="1">
    <source>
        <dbReference type="SAM" id="MobiDB-lite"/>
    </source>
</evidence>
<feature type="compositionally biased region" description="Basic and acidic residues" evidence="1">
    <location>
        <begin position="79"/>
        <end position="91"/>
    </location>
</feature>